<dbReference type="OrthoDB" id="10484623at2759"/>
<reference evidence="1 2" key="1">
    <citation type="submission" date="2014-09" db="EMBL/GenBank/DDBJ databases">
        <authorList>
            <person name="Ellenberger Sabrina"/>
        </authorList>
    </citation>
    <scope>NUCLEOTIDE SEQUENCE [LARGE SCALE GENOMIC DNA]</scope>
    <source>
        <strain evidence="1 2">CBS 412.66</strain>
    </source>
</reference>
<protein>
    <submittedName>
        <fullName evidence="1">Uncharacterized protein</fullName>
    </submittedName>
</protein>
<proteinExistence type="predicted"/>
<evidence type="ECO:0000313" key="1">
    <source>
        <dbReference type="EMBL" id="CEP16631.1"/>
    </source>
</evidence>
<evidence type="ECO:0000313" key="2">
    <source>
        <dbReference type="Proteomes" id="UP000054107"/>
    </source>
</evidence>
<sequence length="253" mass="28282">MNTNNFDNIDLIESADFTTVSSTDFLNNSLYGSAFTDSKIDKILDHIVSMSKDIAQIISMMVSNRQCGNMCISRTQGTSVAKDQEDGGISDSLMAIFEHHEKVQKIISIAVSKRFERVGNNKKKVIQQYNLGEKESSVKALILATGVNWLKANVGGVVDITDVDALFKDAETRYSSTYRLLIDVCEARLLNLPSSFSEYIIKKTLQSKNYFPLHVAEDNWITSYLFGLIIRNIGRQKESEENGAFVAGRQSQI</sequence>
<accession>A0A0B7NDQ0</accession>
<dbReference type="STRING" id="35722.A0A0B7NDQ0"/>
<gene>
    <name evidence="1" type="primary">PARPA_10903.1 scaffold 41979</name>
</gene>
<name>A0A0B7NDQ0_9FUNG</name>
<dbReference type="EMBL" id="LN733219">
    <property type="protein sequence ID" value="CEP16631.1"/>
    <property type="molecule type" value="Genomic_DNA"/>
</dbReference>
<dbReference type="AlphaFoldDB" id="A0A0B7NDQ0"/>
<keyword evidence="2" id="KW-1185">Reference proteome</keyword>
<dbReference type="Proteomes" id="UP000054107">
    <property type="component" value="Unassembled WGS sequence"/>
</dbReference>
<organism evidence="1 2">
    <name type="scientific">Parasitella parasitica</name>
    <dbReference type="NCBI Taxonomy" id="35722"/>
    <lineage>
        <taxon>Eukaryota</taxon>
        <taxon>Fungi</taxon>
        <taxon>Fungi incertae sedis</taxon>
        <taxon>Mucoromycota</taxon>
        <taxon>Mucoromycotina</taxon>
        <taxon>Mucoromycetes</taxon>
        <taxon>Mucorales</taxon>
        <taxon>Mucorineae</taxon>
        <taxon>Mucoraceae</taxon>
        <taxon>Parasitella</taxon>
    </lineage>
</organism>